<evidence type="ECO:0000313" key="2">
    <source>
        <dbReference type="Proteomes" id="UP000324143"/>
    </source>
</evidence>
<protein>
    <submittedName>
        <fullName evidence="1">Uncharacterized protein</fullName>
    </submittedName>
</protein>
<comment type="caution">
    <text evidence="1">The sequence shown here is derived from an EMBL/GenBank/DDBJ whole genome shotgun (WGS) entry which is preliminary data.</text>
</comment>
<reference evidence="1" key="1">
    <citation type="submission" date="2019-08" db="EMBL/GenBank/DDBJ databases">
        <title>Genomic characterization of a novel candidate phylum (ARYD3) from a high temperature, high salinity tertiary oil reservoir in north central Oklahoma, USA.</title>
        <authorList>
            <person name="Youssef N.H."/>
            <person name="Yadav A."/>
            <person name="Elshahed M.S."/>
        </authorList>
    </citation>
    <scope>NUCLEOTIDE SEQUENCE [LARGE SCALE GENOMIC DNA]</scope>
    <source>
        <strain evidence="1">ARYD3</strain>
    </source>
</reference>
<dbReference type="Proteomes" id="UP000324143">
    <property type="component" value="Unassembled WGS sequence"/>
</dbReference>
<gene>
    <name evidence="1" type="ORF">FXF47_04440</name>
</gene>
<keyword evidence="2" id="KW-1185">Reference proteome</keyword>
<organism evidence="1 2">
    <name type="scientific">Candidatus Mcinerneyibacterium aminivorans</name>
    <dbReference type="NCBI Taxonomy" id="2703815"/>
    <lineage>
        <taxon>Bacteria</taxon>
        <taxon>Candidatus Macinerneyibacteriota</taxon>
        <taxon>Candidatus Mcinerneyibacteria</taxon>
        <taxon>Candidatus Mcinerneyibacteriales</taxon>
        <taxon>Candidatus Mcinerneyibacteriaceae</taxon>
        <taxon>Candidatus Mcinerneyibacterium</taxon>
    </lineage>
</organism>
<sequence length="875" mass="103000">MKLLIKILIIINIVFVSNAQPYKSLHTAKNSAQNWVGNFDILVIRTEFLKDNNNKTTGNGLFKLRRIDQVEDMKYDYFTLFDKVEKESNFILKRNTANKAFIYYDIKEYFSEISNGKFNIENIDISSIIKLERSMSYYGLNDNLGKLAIDTLNKYINASNSYELENYDFIIILHAGYGEEFDLKGDTPNDIISGSVTSNDLSDYGIESYNFKEEFGIKNDGVMILPEFESQDISENEYPQGLLGPAAFTFGTFLGMDHLYDGTQETSGVGFWGLMGWGWINFSGYIPSHPLGFQKYNMGWIDDIVPLEKNGTYNLHSNGCYKVIAQEDDEFIIEFKNIDNKYESGIEFYLYRYDFKENEIIDSQKYHILEDNYKSNRSGLLIYHLNKKLIGYLREYDHPLIMGKDKKGIDIEEADGLNDLNKRLGLTGSFGDLYDLFKNNAYFTEKTHPNTNTYDNKKSLINIKNINQNENYMSLTLKNYRLNYFPLKNDNINMINNKFYVKSKDKDFYLYKHDKELIKKFENEEILELKNNFIITNYGIYKYSNNNINLVNSFNTESTHVISNFQYLIIWDKNDNSNIYKYNIDQINFIKNYNKKIESFFILDNYYYIKDNILYKNNSFYENNIHDYFIKNENLFYLKDNVFYHYKKGDDKRLFSFSDDVDDYIVIDYDNDNTDEFIIKSNNKLIIANIKGEIEKKYITNNNIKDFNLILENETIFLLVLGENVMLYNISENNEKEIAGSNINYTKVSDNSIIYGNDQYYYSIYKNSYNILRENNYLKEFNLKDIKVAKEKLFLYPNPTSQDYIKINYNNSKSLNSCEIKIYDESMNSSMKMNHELLSGDNIIKIDIKSLKIGTYILFFNAGDTTRYLKFSKVR</sequence>
<dbReference type="AlphaFoldDB" id="A0A5D0MG51"/>
<proteinExistence type="predicted"/>
<evidence type="ECO:0000313" key="1">
    <source>
        <dbReference type="EMBL" id="TYB31392.1"/>
    </source>
</evidence>
<dbReference type="PANTHER" id="PTHR41775:SF1">
    <property type="entry name" value="PEPTIDASE M6-LIKE DOMAIN-CONTAINING PROTEIN"/>
    <property type="match status" value="1"/>
</dbReference>
<name>A0A5D0MG51_9BACT</name>
<accession>A0A5D0MG51</accession>
<dbReference type="EMBL" id="VSIX01000035">
    <property type="protein sequence ID" value="TYB31392.1"/>
    <property type="molecule type" value="Genomic_DNA"/>
</dbReference>
<dbReference type="PANTHER" id="PTHR41775">
    <property type="entry name" value="SECRETED PROTEIN-RELATED"/>
    <property type="match status" value="1"/>
</dbReference>